<evidence type="ECO:0000313" key="3">
    <source>
        <dbReference type="Proteomes" id="UP000475325"/>
    </source>
</evidence>
<accession>A0A7C8K0L1</accession>
<evidence type="ECO:0000313" key="1">
    <source>
        <dbReference type="EMBL" id="KAF3098106.1"/>
    </source>
</evidence>
<dbReference type="AlphaFoldDB" id="A0A7C8K0L1"/>
<dbReference type="Proteomes" id="UP000480548">
    <property type="component" value="Unassembled WGS sequence"/>
</dbReference>
<protein>
    <submittedName>
        <fullName evidence="2">Uncharacterized protein</fullName>
    </submittedName>
</protein>
<comment type="caution">
    <text evidence="2">The sequence shown here is derived from an EMBL/GenBank/DDBJ whole genome shotgun (WGS) entry which is preliminary data.</text>
</comment>
<evidence type="ECO:0000313" key="4">
    <source>
        <dbReference type="Proteomes" id="UP000480548"/>
    </source>
</evidence>
<dbReference type="Proteomes" id="UP000475325">
    <property type="component" value="Unassembled WGS sequence"/>
</dbReference>
<gene>
    <name evidence="1" type="ORF">TWF102_006100</name>
    <name evidence="2" type="ORF">TWF703_009370</name>
</gene>
<organism evidence="2 4">
    <name type="scientific">Orbilia oligospora</name>
    <name type="common">Nematode-trapping fungus</name>
    <name type="synonym">Arthrobotrys oligospora</name>
    <dbReference type="NCBI Taxonomy" id="2813651"/>
    <lineage>
        <taxon>Eukaryota</taxon>
        <taxon>Fungi</taxon>
        <taxon>Dikarya</taxon>
        <taxon>Ascomycota</taxon>
        <taxon>Pezizomycotina</taxon>
        <taxon>Orbiliomycetes</taxon>
        <taxon>Orbiliales</taxon>
        <taxon>Orbiliaceae</taxon>
        <taxon>Orbilia</taxon>
    </lineage>
</organism>
<name>A0A7C8K0L1_ORBOL</name>
<dbReference type="EMBL" id="WIQZ01000007">
    <property type="protein sequence ID" value="KAF3144076.1"/>
    <property type="molecule type" value="Genomic_DNA"/>
</dbReference>
<dbReference type="EMBL" id="WIQW01000032">
    <property type="protein sequence ID" value="KAF3098106.1"/>
    <property type="molecule type" value="Genomic_DNA"/>
</dbReference>
<evidence type="ECO:0000313" key="2">
    <source>
        <dbReference type="EMBL" id="KAF3144076.1"/>
    </source>
</evidence>
<proteinExistence type="predicted"/>
<sequence length="56" mass="6306">MKCGIVVEQDQVHGRKTQCRASRTLDLLAHGPRPAMAASDYNLNVSIRKLQVRFLL</sequence>
<reference evidence="3 4" key="1">
    <citation type="submission" date="2019-06" db="EMBL/GenBank/DDBJ databases">
        <authorList>
            <person name="Palmer J.M."/>
        </authorList>
    </citation>
    <scope>NUCLEOTIDE SEQUENCE [LARGE SCALE GENOMIC DNA]</scope>
    <source>
        <strain evidence="1 3">TWF102</strain>
        <strain evidence="2 4">TWF703</strain>
    </source>
</reference>